<organism evidence="2 3">
    <name type="scientific">Caligus rogercresseyi</name>
    <name type="common">Sea louse</name>
    <dbReference type="NCBI Taxonomy" id="217165"/>
    <lineage>
        <taxon>Eukaryota</taxon>
        <taxon>Metazoa</taxon>
        <taxon>Ecdysozoa</taxon>
        <taxon>Arthropoda</taxon>
        <taxon>Crustacea</taxon>
        <taxon>Multicrustacea</taxon>
        <taxon>Hexanauplia</taxon>
        <taxon>Copepoda</taxon>
        <taxon>Siphonostomatoida</taxon>
        <taxon>Caligidae</taxon>
        <taxon>Caligus</taxon>
    </lineage>
</organism>
<dbReference type="EMBL" id="CP045892">
    <property type="protein sequence ID" value="QQP52109.1"/>
    <property type="molecule type" value="Genomic_DNA"/>
</dbReference>
<reference evidence="3" key="1">
    <citation type="submission" date="2021-01" db="EMBL/GenBank/DDBJ databases">
        <title>Caligus Genome Assembly.</title>
        <authorList>
            <person name="Gallardo-Escarate C."/>
        </authorList>
    </citation>
    <scope>NUCLEOTIDE SEQUENCE [LARGE SCALE GENOMIC DNA]</scope>
</reference>
<keyword evidence="3" id="KW-1185">Reference proteome</keyword>
<evidence type="ECO:0000313" key="2">
    <source>
        <dbReference type="EMBL" id="QQP52109.1"/>
    </source>
</evidence>
<protein>
    <submittedName>
        <fullName evidence="2">Transposable element tcb1 transposase</fullName>
    </submittedName>
</protein>
<accession>A0A7T8HLG2</accession>
<evidence type="ECO:0000313" key="3">
    <source>
        <dbReference type="Proteomes" id="UP000595437"/>
    </source>
</evidence>
<gene>
    <name evidence="2" type="ORF">FKW44_004134</name>
</gene>
<name>A0A7T8HLG2_CALRO</name>
<proteinExistence type="predicted"/>
<evidence type="ECO:0000256" key="1">
    <source>
        <dbReference type="SAM" id="MobiDB-lite"/>
    </source>
</evidence>
<feature type="region of interest" description="Disordered" evidence="1">
    <location>
        <begin position="1"/>
        <end position="34"/>
    </location>
</feature>
<sequence length="68" mass="7279">MELPPTHQSWPRTSAQGIFPVSGQQTTGRPQAQISTPGVCCVGFFLERETKSTPHPNVDSLKASITAA</sequence>
<dbReference type="Proteomes" id="UP000595437">
    <property type="component" value="Chromosome 3"/>
</dbReference>
<dbReference type="OrthoDB" id="9971063at2759"/>
<dbReference type="AlphaFoldDB" id="A0A7T8HLG2"/>